<keyword evidence="2" id="KW-1185">Reference proteome</keyword>
<dbReference type="Proteomes" id="UP001145742">
    <property type="component" value="Unassembled WGS sequence"/>
</dbReference>
<sequence>MGCFAGKHKSVNVLQGFTKDSLRPPWVSVLYALGFVNLNPSTVVDTDFSETDIELLSEEMKDGLRHLAQTLQLYLKTEIQDESQLPPAIDFFQIFTKCTPLTNVTKLIRVDHHICLKKT</sequence>
<dbReference type="Gene3D" id="1.10.220.160">
    <property type="match status" value="1"/>
</dbReference>
<gene>
    <name evidence="1" type="ORF">WISP_24428</name>
</gene>
<reference evidence="1" key="1">
    <citation type="submission" date="2019-10" db="EMBL/GenBank/DDBJ databases">
        <authorList>
            <person name="Soares A.E.R."/>
            <person name="Aleixo A."/>
            <person name="Schneider P."/>
            <person name="Miyaki C.Y."/>
            <person name="Schneider M.P."/>
            <person name="Mello C."/>
            <person name="Vasconcelos A.T.R."/>
        </authorList>
    </citation>
    <scope>NUCLEOTIDE SEQUENCE</scope>
    <source>
        <tissue evidence="1">Muscle</tissue>
    </source>
</reference>
<accession>A0ABQ9DMR8</accession>
<dbReference type="EMBL" id="WHWB01032548">
    <property type="protein sequence ID" value="KAJ7425212.1"/>
    <property type="molecule type" value="Genomic_DNA"/>
</dbReference>
<name>A0ABQ9DMR8_9PASS</name>
<organism evidence="1 2">
    <name type="scientific">Willisornis vidua</name>
    <name type="common">Xingu scale-backed antbird</name>
    <dbReference type="NCBI Taxonomy" id="1566151"/>
    <lineage>
        <taxon>Eukaryota</taxon>
        <taxon>Metazoa</taxon>
        <taxon>Chordata</taxon>
        <taxon>Craniata</taxon>
        <taxon>Vertebrata</taxon>
        <taxon>Euteleostomi</taxon>
        <taxon>Archelosauria</taxon>
        <taxon>Archosauria</taxon>
        <taxon>Dinosauria</taxon>
        <taxon>Saurischia</taxon>
        <taxon>Theropoda</taxon>
        <taxon>Coelurosauria</taxon>
        <taxon>Aves</taxon>
        <taxon>Neognathae</taxon>
        <taxon>Neoaves</taxon>
        <taxon>Telluraves</taxon>
        <taxon>Australaves</taxon>
        <taxon>Passeriformes</taxon>
        <taxon>Thamnophilidae</taxon>
        <taxon>Willisornis</taxon>
    </lineage>
</organism>
<protein>
    <submittedName>
        <fullName evidence="1">Uncharacterized protein</fullName>
    </submittedName>
</protein>
<evidence type="ECO:0000313" key="1">
    <source>
        <dbReference type="EMBL" id="KAJ7425212.1"/>
    </source>
</evidence>
<comment type="caution">
    <text evidence="1">The sequence shown here is derived from an EMBL/GenBank/DDBJ whole genome shotgun (WGS) entry which is preliminary data.</text>
</comment>
<evidence type="ECO:0000313" key="2">
    <source>
        <dbReference type="Proteomes" id="UP001145742"/>
    </source>
</evidence>
<proteinExistence type="predicted"/>